<dbReference type="EMBL" id="JWIO01000001">
    <property type="protein sequence ID" value="KLL12994.1"/>
    <property type="molecule type" value="Genomic_DNA"/>
</dbReference>
<name>A0ABR5F8F4_9ACTN</name>
<protein>
    <submittedName>
        <fullName evidence="1">Uncharacterized protein</fullName>
    </submittedName>
</protein>
<organism evidence="1 2">
    <name type="scientific">Protofrankia coriariae</name>
    <dbReference type="NCBI Taxonomy" id="1562887"/>
    <lineage>
        <taxon>Bacteria</taxon>
        <taxon>Bacillati</taxon>
        <taxon>Actinomycetota</taxon>
        <taxon>Actinomycetes</taxon>
        <taxon>Frankiales</taxon>
        <taxon>Frankiaceae</taxon>
        <taxon>Protofrankia</taxon>
    </lineage>
</organism>
<comment type="caution">
    <text evidence="1">The sequence shown here is derived from an EMBL/GenBank/DDBJ whole genome shotgun (WGS) entry which is preliminary data.</text>
</comment>
<keyword evidence="2" id="KW-1185">Reference proteome</keyword>
<gene>
    <name evidence="1" type="ORF">FrCorBMG51_00050</name>
</gene>
<sequence length="66" mass="7242">MTEDGRPTARIVPVAGRTPTPVMARLVESGKARLAVRPGYRPRTRPGDGGDRLSKALAVLRDEEMW</sequence>
<reference evidence="1 2" key="1">
    <citation type="submission" date="2014-12" db="EMBL/GenBank/DDBJ databases">
        <title>Frankia sp. BMG5.1 draft genome.</title>
        <authorList>
            <person name="Gtari M."/>
            <person name="Ghodhbane-Gtari F."/>
            <person name="Nouioui I."/>
            <person name="Ktari A."/>
            <person name="Hezbri K."/>
            <person name="Mimouni W."/>
            <person name="Sbissi I."/>
            <person name="Ayari A."/>
            <person name="Yamanaka T."/>
            <person name="Normand P."/>
            <person name="Tisa L.S."/>
            <person name="Boudabous A."/>
        </authorList>
    </citation>
    <scope>NUCLEOTIDE SEQUENCE [LARGE SCALE GENOMIC DNA]</scope>
    <source>
        <strain evidence="1 2">BMG5.1</strain>
    </source>
</reference>
<dbReference type="Proteomes" id="UP000035425">
    <property type="component" value="Unassembled WGS sequence"/>
</dbReference>
<evidence type="ECO:0000313" key="1">
    <source>
        <dbReference type="EMBL" id="KLL12994.1"/>
    </source>
</evidence>
<accession>A0ABR5F8F4</accession>
<evidence type="ECO:0000313" key="2">
    <source>
        <dbReference type="Proteomes" id="UP000035425"/>
    </source>
</evidence>
<proteinExistence type="predicted"/>